<sequence length="330" mass="37757">MKYTRIIILGLMATLLAGCSDDDLSSKSIFEETEVTDSTELDRWTKANFTDPYNIKFLYRYNDRETDNYYNVIPADYDKSKALAIMVKHVWMDSYTDLLGQDFLKSYSPRVYQLIGSPEYDNGGGIVLGVAEGGVKVTLFRVNNIDIDHPVIDVDSPFPNTSALPMDLNYWFFHTMHHEFCHIMTQKKNYSTEFQTISSANYQTSNWINVANDKAPAMGFVSGYASKEYNEDFAEIYATYVTHTQAAWDKIVASGVAVKLDENNDTIFTFDKNGNKQAQYDTSGRDAIIAKLALVKEYFKNDWGIDLDKLREIVLRRSKEVTTLDLRHLK</sequence>
<dbReference type="Gene3D" id="3.40.390.70">
    <property type="match status" value="1"/>
</dbReference>
<protein>
    <recommendedName>
        <fullName evidence="3">Substrate import-associated zinc metallohydrolase lipoprotein</fullName>
    </recommendedName>
</protein>
<reference evidence="1 2" key="1">
    <citation type="submission" date="2019-08" db="EMBL/GenBank/DDBJ databases">
        <title>In-depth cultivation of the pig gut microbiome towards novel bacterial diversity and tailored functional studies.</title>
        <authorList>
            <person name="Wylensek D."/>
            <person name="Hitch T.C.A."/>
            <person name="Clavel T."/>
        </authorList>
    </citation>
    <scope>NUCLEOTIDE SEQUENCE [LARGE SCALE GENOMIC DNA]</scope>
    <source>
        <strain evidence="1 2">LKV-178-WT-2A</strain>
    </source>
</reference>
<evidence type="ECO:0000313" key="2">
    <source>
        <dbReference type="Proteomes" id="UP000438914"/>
    </source>
</evidence>
<keyword evidence="2" id="KW-1185">Reference proteome</keyword>
<name>A0A7K0KDQ5_9BACT</name>
<dbReference type="RefSeq" id="WP_154533634.1">
    <property type="nucleotide sequence ID" value="NZ_VUNG01000008.1"/>
</dbReference>
<dbReference type="EMBL" id="VUNG01000008">
    <property type="protein sequence ID" value="MST84053.1"/>
    <property type="molecule type" value="Genomic_DNA"/>
</dbReference>
<evidence type="ECO:0000313" key="1">
    <source>
        <dbReference type="EMBL" id="MST84053.1"/>
    </source>
</evidence>
<dbReference type="InterPro" id="IPR030890">
    <property type="entry name" value="LP_HExxH_w_TonB"/>
</dbReference>
<gene>
    <name evidence="1" type="ORF">FYJ73_05130</name>
</gene>
<evidence type="ECO:0008006" key="3">
    <source>
        <dbReference type="Google" id="ProtNLM"/>
    </source>
</evidence>
<accession>A0A7K0KDQ5</accession>
<dbReference type="AlphaFoldDB" id="A0A7K0KDQ5"/>
<comment type="caution">
    <text evidence="1">The sequence shown here is derived from an EMBL/GenBank/DDBJ whole genome shotgun (WGS) entry which is preliminary data.</text>
</comment>
<dbReference type="PROSITE" id="PS51257">
    <property type="entry name" value="PROKAR_LIPOPROTEIN"/>
    <property type="match status" value="1"/>
</dbReference>
<dbReference type="Proteomes" id="UP000438914">
    <property type="component" value="Unassembled WGS sequence"/>
</dbReference>
<dbReference type="NCBIfam" id="TIGR04549">
    <property type="entry name" value="LP_HExxH_w_tonB"/>
    <property type="match status" value="1"/>
</dbReference>
<organism evidence="1 2">
    <name type="scientific">Hallella mizrahii</name>
    <dbReference type="NCBI Taxonomy" id="2606637"/>
    <lineage>
        <taxon>Bacteria</taxon>
        <taxon>Pseudomonadati</taxon>
        <taxon>Bacteroidota</taxon>
        <taxon>Bacteroidia</taxon>
        <taxon>Bacteroidales</taxon>
        <taxon>Prevotellaceae</taxon>
        <taxon>Hallella</taxon>
    </lineage>
</organism>
<dbReference type="Pfam" id="PF15890">
    <property type="entry name" value="Peptidase_Mx1"/>
    <property type="match status" value="1"/>
</dbReference>
<proteinExistence type="predicted"/>